<evidence type="ECO:0000313" key="2">
    <source>
        <dbReference type="Proteomes" id="UP001162992"/>
    </source>
</evidence>
<evidence type="ECO:0000313" key="1">
    <source>
        <dbReference type="EMBL" id="KAJ7555162.1"/>
    </source>
</evidence>
<protein>
    <submittedName>
        <fullName evidence="1">Uncharacterized protein</fullName>
    </submittedName>
</protein>
<name>A0ACC2DLI6_DIPCM</name>
<organism evidence="1 2">
    <name type="scientific">Diphasiastrum complanatum</name>
    <name type="common">Issler's clubmoss</name>
    <name type="synonym">Lycopodium complanatum</name>
    <dbReference type="NCBI Taxonomy" id="34168"/>
    <lineage>
        <taxon>Eukaryota</taxon>
        <taxon>Viridiplantae</taxon>
        <taxon>Streptophyta</taxon>
        <taxon>Embryophyta</taxon>
        <taxon>Tracheophyta</taxon>
        <taxon>Lycopodiopsida</taxon>
        <taxon>Lycopodiales</taxon>
        <taxon>Lycopodiaceae</taxon>
        <taxon>Lycopodioideae</taxon>
        <taxon>Diphasiastrum</taxon>
    </lineage>
</organism>
<reference evidence="2" key="1">
    <citation type="journal article" date="2024" name="Proc. Natl. Acad. Sci. U.S.A.">
        <title>Extraordinary preservation of gene collinearity over three hundred million years revealed in homosporous lycophytes.</title>
        <authorList>
            <person name="Li C."/>
            <person name="Wickell D."/>
            <person name="Kuo L.Y."/>
            <person name="Chen X."/>
            <person name="Nie B."/>
            <person name="Liao X."/>
            <person name="Peng D."/>
            <person name="Ji J."/>
            <person name="Jenkins J."/>
            <person name="Williams M."/>
            <person name="Shu S."/>
            <person name="Plott C."/>
            <person name="Barry K."/>
            <person name="Rajasekar S."/>
            <person name="Grimwood J."/>
            <person name="Han X."/>
            <person name="Sun S."/>
            <person name="Hou Z."/>
            <person name="He W."/>
            <person name="Dai G."/>
            <person name="Sun C."/>
            <person name="Schmutz J."/>
            <person name="Leebens-Mack J.H."/>
            <person name="Li F.W."/>
            <person name="Wang L."/>
        </authorList>
    </citation>
    <scope>NUCLEOTIDE SEQUENCE [LARGE SCALE GENOMIC DNA]</scope>
    <source>
        <strain evidence="2">cv. PW_Plant_1</strain>
    </source>
</reference>
<dbReference type="Proteomes" id="UP001162992">
    <property type="component" value="Chromosome 5"/>
</dbReference>
<proteinExistence type="predicted"/>
<comment type="caution">
    <text evidence="1">The sequence shown here is derived from an EMBL/GenBank/DDBJ whole genome shotgun (WGS) entry which is preliminary data.</text>
</comment>
<sequence length="170" mass="19315">MAQGTAVDRMRCSYKKATIIMCTINVVAALYILHNLFHPLYQQQSALGGNNYDGDLSAGKYSPEKLKRIKEAQEARLAVEPLELMKRVKEIQLEADLELSRDKEAKAARQRVASELAQRLKELKEINNQINQQALDVWRRKKLEEAKRREEAAKATHKEDLGAVSKVGSR</sequence>
<dbReference type="EMBL" id="CM055096">
    <property type="protein sequence ID" value="KAJ7555162.1"/>
    <property type="molecule type" value="Genomic_DNA"/>
</dbReference>
<gene>
    <name evidence="1" type="ORF">O6H91_05G024600</name>
</gene>
<accession>A0ACC2DLI6</accession>
<keyword evidence="2" id="KW-1185">Reference proteome</keyword>